<keyword evidence="3" id="KW-1185">Reference proteome</keyword>
<evidence type="ECO:0000256" key="1">
    <source>
        <dbReference type="SAM" id="MobiDB-lite"/>
    </source>
</evidence>
<name>A0ABT1Q8D8_9NOCA</name>
<dbReference type="InterPro" id="IPR051082">
    <property type="entry name" value="Pentapeptide-BTB/POZ_domain"/>
</dbReference>
<dbReference type="SUPFAM" id="SSF141571">
    <property type="entry name" value="Pentapeptide repeat-like"/>
    <property type="match status" value="1"/>
</dbReference>
<dbReference type="Gene3D" id="2.160.20.80">
    <property type="entry name" value="E3 ubiquitin-protein ligase SopA"/>
    <property type="match status" value="1"/>
</dbReference>
<feature type="region of interest" description="Disordered" evidence="1">
    <location>
        <begin position="246"/>
        <end position="266"/>
    </location>
</feature>
<dbReference type="EMBL" id="JANFQF010000003">
    <property type="protein sequence ID" value="MCQ4118520.1"/>
    <property type="molecule type" value="Genomic_DNA"/>
</dbReference>
<dbReference type="InterPro" id="IPR001646">
    <property type="entry name" value="5peptide_repeat"/>
</dbReference>
<dbReference type="Proteomes" id="UP001524501">
    <property type="component" value="Unassembled WGS sequence"/>
</dbReference>
<evidence type="ECO:0000313" key="3">
    <source>
        <dbReference type="Proteomes" id="UP001524501"/>
    </source>
</evidence>
<comment type="caution">
    <text evidence="2">The sequence shown here is derived from an EMBL/GenBank/DDBJ whole genome shotgun (WGS) entry which is preliminary data.</text>
</comment>
<proteinExistence type="predicted"/>
<dbReference type="PANTHER" id="PTHR14136">
    <property type="entry name" value="BTB_POZ DOMAIN-CONTAINING PROTEIN KCTD9"/>
    <property type="match status" value="1"/>
</dbReference>
<sequence length="266" mass="29040">MFANCVECFGLCCVALPFAASSDFAVDKDAGTPCRNLSSDFRCAIHSSLRQKGYPGCTVYDCFGAGQHVSQETFGGRDWRKAPDSTSQMFSVFPIMRQLHEILWYLTECLTLTSAREVHDAVRTARGDVQRLTQGSPESILELDVPAIRADVNVLLLRTSALVRSGFAGKKKNRRGADLIGAKLRRADLRGANLRGAYLIGADLRETDLREADLIGADFRGADLRGADLTTSIFLTQFQVNAANGDTSTQLPKTLSRPGAWSTSRL</sequence>
<gene>
    <name evidence="2" type="ORF">NOF53_04930</name>
</gene>
<evidence type="ECO:0000313" key="2">
    <source>
        <dbReference type="EMBL" id="MCQ4118520.1"/>
    </source>
</evidence>
<dbReference type="PANTHER" id="PTHR14136:SF37">
    <property type="entry name" value="PENTAPEPTIDE REPEAT-CONTAINING PROTEIN"/>
    <property type="match status" value="1"/>
</dbReference>
<dbReference type="Pfam" id="PF00805">
    <property type="entry name" value="Pentapeptide"/>
    <property type="match status" value="1"/>
</dbReference>
<accession>A0ABT1Q8D8</accession>
<reference evidence="2 3" key="1">
    <citation type="submission" date="2022-07" db="EMBL/GenBank/DDBJ databases">
        <title>Degradation activity of malathion, p-nitrophenol and potential low-temperature adaptation strategy of Rhodococcus sp. FXJ9.536.</title>
        <authorList>
            <person name="Huang J."/>
            <person name="Huang Y."/>
        </authorList>
    </citation>
    <scope>NUCLEOTIDE SEQUENCE [LARGE SCALE GENOMIC DNA]</scope>
    <source>
        <strain evidence="2 3">FXJ9.536</strain>
    </source>
</reference>
<organism evidence="2 3">
    <name type="scientific">Rhodococcus tibetensis</name>
    <dbReference type="NCBI Taxonomy" id="2965064"/>
    <lineage>
        <taxon>Bacteria</taxon>
        <taxon>Bacillati</taxon>
        <taxon>Actinomycetota</taxon>
        <taxon>Actinomycetes</taxon>
        <taxon>Mycobacteriales</taxon>
        <taxon>Nocardiaceae</taxon>
        <taxon>Rhodococcus</taxon>
    </lineage>
</organism>
<protein>
    <submittedName>
        <fullName evidence="2">Pentapeptide repeat-containing protein</fullName>
    </submittedName>
</protein>